<evidence type="ECO:0000313" key="3">
    <source>
        <dbReference type="Proteomes" id="UP000000268"/>
    </source>
</evidence>
<proteinExistence type="predicted"/>
<dbReference type="RefSeq" id="WP_012163003.1">
    <property type="nucleotide sequence ID" value="NC_009925.1"/>
</dbReference>
<dbReference type="PANTHER" id="PTHR33428:SF14">
    <property type="entry name" value="CARBOXYLESTERASE TYPE B DOMAIN-CONTAINING PROTEIN"/>
    <property type="match status" value="1"/>
</dbReference>
<feature type="transmembrane region" description="Helical" evidence="1">
    <location>
        <begin position="7"/>
        <end position="26"/>
    </location>
</feature>
<dbReference type="ESTHER" id="acam1-b0c5g8">
    <property type="family name" value="Chlorophyllase"/>
</dbReference>
<dbReference type="Pfam" id="PF07224">
    <property type="entry name" value="Chlorophyllase"/>
    <property type="match status" value="1"/>
</dbReference>
<evidence type="ECO:0000313" key="2">
    <source>
        <dbReference type="EMBL" id="ABW27544.1"/>
    </source>
</evidence>
<dbReference type="eggNOG" id="COG1073">
    <property type="taxonomic scope" value="Bacteria"/>
</dbReference>
<protein>
    <submittedName>
        <fullName evidence="2">Uncharacterized protein</fullName>
    </submittedName>
</protein>
<name>B0C5G8_ACAM1</name>
<dbReference type="AlphaFoldDB" id="B0C5G8"/>
<dbReference type="KEGG" id="amr:AM1_2536"/>
<keyword evidence="3" id="KW-1185">Reference proteome</keyword>
<dbReference type="Gene3D" id="3.40.50.1820">
    <property type="entry name" value="alpha/beta hydrolase"/>
    <property type="match status" value="1"/>
</dbReference>
<keyword evidence="1" id="KW-0472">Membrane</keyword>
<keyword evidence="1" id="KW-0812">Transmembrane</keyword>
<dbReference type="SUPFAM" id="SSF53474">
    <property type="entry name" value="alpha/beta-Hydrolases"/>
    <property type="match status" value="1"/>
</dbReference>
<dbReference type="PANTHER" id="PTHR33428">
    <property type="entry name" value="CHLOROPHYLLASE-2, CHLOROPLASTIC"/>
    <property type="match status" value="1"/>
</dbReference>
<gene>
    <name evidence="2" type="ordered locus">AM1_2536</name>
</gene>
<sequence length="426" mass="45792">MHKKIALTVIYPGAIGIGLSALFAVGDCHQKALAKQIYASNLTQKTLYTDTNVSEKANFVSVIDGTFDRHHFTFGSKDPSYVIAEIERENIGKNNGEDDLRTDGRIESSKQDEVLKISSLPAPLFSGIQQLETVITSSGDVADIFVPRSVNSASVAKPFPVALLLQGANVDKSHYSEYAKVVASYGFVVVIPNNLRLWPVPPPAPTTTGYYPELKLINEVWNFIKDPAASPVAEVINPEQLVLLGHSLGGAAGLNAVQGGCSMPKCLYGEFKQPEALVAAVFYGTHLKPYTGDPVPPINNDTIPTALIFGEKDGRSFPEKTKETYQQLGNPTKVLVSVTGANHFGITNSNAPNNPVNTPAVVPAIIRDPKVQDMPQALAIKTIGTWTALFLRATVLQDPKAVDVIFSGAGDKVDNNVKVMMQTPSP</sequence>
<keyword evidence="1" id="KW-1133">Transmembrane helix</keyword>
<dbReference type="Proteomes" id="UP000000268">
    <property type="component" value="Chromosome"/>
</dbReference>
<organism evidence="2 3">
    <name type="scientific">Acaryochloris marina (strain MBIC 11017)</name>
    <dbReference type="NCBI Taxonomy" id="329726"/>
    <lineage>
        <taxon>Bacteria</taxon>
        <taxon>Bacillati</taxon>
        <taxon>Cyanobacteriota</taxon>
        <taxon>Cyanophyceae</taxon>
        <taxon>Acaryochloridales</taxon>
        <taxon>Acaryochloridaceae</taxon>
        <taxon>Acaryochloris</taxon>
    </lineage>
</organism>
<dbReference type="HOGENOM" id="CLU_052938_0_0_3"/>
<dbReference type="EMBL" id="CP000828">
    <property type="protein sequence ID" value="ABW27544.1"/>
    <property type="molecule type" value="Genomic_DNA"/>
</dbReference>
<dbReference type="InterPro" id="IPR017395">
    <property type="entry name" value="Chlorophyllase-like"/>
</dbReference>
<dbReference type="STRING" id="329726.AM1_2536"/>
<evidence type="ECO:0000256" key="1">
    <source>
        <dbReference type="SAM" id="Phobius"/>
    </source>
</evidence>
<dbReference type="InterPro" id="IPR029058">
    <property type="entry name" value="AB_hydrolase_fold"/>
</dbReference>
<reference evidence="2 3" key="1">
    <citation type="journal article" date="2008" name="Proc. Natl. Acad. Sci. U.S.A.">
        <title>Niche adaptation and genome expansion in the chlorophyll d-producing cyanobacterium Acaryochloris marina.</title>
        <authorList>
            <person name="Swingley W.D."/>
            <person name="Chen M."/>
            <person name="Cheung P.C."/>
            <person name="Conrad A.L."/>
            <person name="Dejesa L.C."/>
            <person name="Hao J."/>
            <person name="Honchak B.M."/>
            <person name="Karbach L.E."/>
            <person name="Kurdoglu A."/>
            <person name="Lahiri S."/>
            <person name="Mastrian S.D."/>
            <person name="Miyashita H."/>
            <person name="Page L."/>
            <person name="Ramakrishna P."/>
            <person name="Satoh S."/>
            <person name="Sattley W.M."/>
            <person name="Shimada Y."/>
            <person name="Taylor H.L."/>
            <person name="Tomo T."/>
            <person name="Tsuchiya T."/>
            <person name="Wang Z.T."/>
            <person name="Raymond J."/>
            <person name="Mimuro M."/>
            <person name="Blankenship R.E."/>
            <person name="Touchman J.W."/>
        </authorList>
    </citation>
    <scope>NUCLEOTIDE SEQUENCE [LARGE SCALE GENOMIC DNA]</scope>
    <source>
        <strain evidence="3">MBIC 11017</strain>
    </source>
</reference>
<accession>B0C5G8</accession>